<keyword evidence="4" id="KW-1185">Reference proteome</keyword>
<evidence type="ECO:0000259" key="2">
    <source>
        <dbReference type="Pfam" id="PF25484"/>
    </source>
</evidence>
<feature type="chain" id="PRO_5040128386" description="DUF7907 domain-containing protein" evidence="1">
    <location>
        <begin position="20"/>
        <end position="208"/>
    </location>
</feature>
<evidence type="ECO:0000256" key="1">
    <source>
        <dbReference type="SAM" id="SignalP"/>
    </source>
</evidence>
<evidence type="ECO:0000313" key="3">
    <source>
        <dbReference type="EMBL" id="KAF2203676.1"/>
    </source>
</evidence>
<dbReference type="Proteomes" id="UP000799536">
    <property type="component" value="Unassembled WGS sequence"/>
</dbReference>
<name>A0A9P4MUH8_9PLEO</name>
<dbReference type="EMBL" id="ML993896">
    <property type="protein sequence ID" value="KAF2203676.1"/>
    <property type="molecule type" value="Genomic_DNA"/>
</dbReference>
<dbReference type="InterPro" id="IPR057229">
    <property type="entry name" value="DUF7907"/>
</dbReference>
<feature type="signal peptide" evidence="1">
    <location>
        <begin position="1"/>
        <end position="19"/>
    </location>
</feature>
<proteinExistence type="predicted"/>
<reference evidence="3" key="1">
    <citation type="journal article" date="2020" name="Stud. Mycol.">
        <title>101 Dothideomycetes genomes: a test case for predicting lifestyles and emergence of pathogens.</title>
        <authorList>
            <person name="Haridas S."/>
            <person name="Albert R."/>
            <person name="Binder M."/>
            <person name="Bloem J."/>
            <person name="Labutti K."/>
            <person name="Salamov A."/>
            <person name="Andreopoulos B."/>
            <person name="Baker S."/>
            <person name="Barry K."/>
            <person name="Bills G."/>
            <person name="Bluhm B."/>
            <person name="Cannon C."/>
            <person name="Castanera R."/>
            <person name="Culley D."/>
            <person name="Daum C."/>
            <person name="Ezra D."/>
            <person name="Gonzalez J."/>
            <person name="Henrissat B."/>
            <person name="Kuo A."/>
            <person name="Liang C."/>
            <person name="Lipzen A."/>
            <person name="Lutzoni F."/>
            <person name="Magnuson J."/>
            <person name="Mondo S."/>
            <person name="Nolan M."/>
            <person name="Ohm R."/>
            <person name="Pangilinan J."/>
            <person name="Park H.-J."/>
            <person name="Ramirez L."/>
            <person name="Alfaro M."/>
            <person name="Sun H."/>
            <person name="Tritt A."/>
            <person name="Yoshinaga Y."/>
            <person name="Zwiers L.-H."/>
            <person name="Turgeon B."/>
            <person name="Goodwin S."/>
            <person name="Spatafora J."/>
            <person name="Crous P."/>
            <person name="Grigoriev I."/>
        </authorList>
    </citation>
    <scope>NUCLEOTIDE SEQUENCE</scope>
    <source>
        <strain evidence="3">ATCC 74209</strain>
    </source>
</reference>
<sequence length="208" mass="22910">MRPSAITALFLTLIAPVLAQYNFSSSPFRLMIESQNSTLNGTVLGACHENAGIEALCPVGSTLDDSATSVTTFYQNVSYFRDSSNSTVNTPGLLCWDLYLGSLGAISSPMYLNTMPNSNVATPIISTGRTILQRVVFDECGWLGIQSYLDDSSAPPARRLKTYMNWMVCTTYFSYTMETLAWVLGSEPIMPQNPTCQRVLVKRVFIEP</sequence>
<protein>
    <recommendedName>
        <fullName evidence="2">DUF7907 domain-containing protein</fullName>
    </recommendedName>
</protein>
<dbReference type="OrthoDB" id="3515453at2759"/>
<comment type="caution">
    <text evidence="3">The sequence shown here is derived from an EMBL/GenBank/DDBJ whole genome shotgun (WGS) entry which is preliminary data.</text>
</comment>
<dbReference type="Pfam" id="PF25484">
    <property type="entry name" value="DUF7907"/>
    <property type="match status" value="1"/>
</dbReference>
<feature type="domain" description="DUF7907" evidence="2">
    <location>
        <begin position="25"/>
        <end position="204"/>
    </location>
</feature>
<evidence type="ECO:0000313" key="4">
    <source>
        <dbReference type="Proteomes" id="UP000799536"/>
    </source>
</evidence>
<keyword evidence="1" id="KW-0732">Signal</keyword>
<dbReference type="AlphaFoldDB" id="A0A9P4MUH8"/>
<accession>A0A9P4MUH8</accession>
<gene>
    <name evidence="3" type="ORF">GQ43DRAFT_498286</name>
</gene>
<organism evidence="3 4">
    <name type="scientific">Delitschia confertaspora ATCC 74209</name>
    <dbReference type="NCBI Taxonomy" id="1513339"/>
    <lineage>
        <taxon>Eukaryota</taxon>
        <taxon>Fungi</taxon>
        <taxon>Dikarya</taxon>
        <taxon>Ascomycota</taxon>
        <taxon>Pezizomycotina</taxon>
        <taxon>Dothideomycetes</taxon>
        <taxon>Pleosporomycetidae</taxon>
        <taxon>Pleosporales</taxon>
        <taxon>Delitschiaceae</taxon>
        <taxon>Delitschia</taxon>
    </lineage>
</organism>